<comment type="caution">
    <text evidence="2">The sequence shown here is derived from an EMBL/GenBank/DDBJ whole genome shotgun (WGS) entry which is preliminary data.</text>
</comment>
<evidence type="ECO:0000256" key="1">
    <source>
        <dbReference type="SAM" id="Phobius"/>
    </source>
</evidence>
<evidence type="ECO:0000313" key="2">
    <source>
        <dbReference type="EMBL" id="EHM38475.1"/>
    </source>
</evidence>
<dbReference type="HOGENOM" id="CLU_3025966_0_0_6"/>
<sequence>MRQALKIKCDLKHIKNGVITAHLLLTSAVLKISTAAWSSFIMHIKDQALNRRMTK</sequence>
<reference evidence="2 3" key="1">
    <citation type="submission" date="2011-08" db="EMBL/GenBank/DDBJ databases">
        <authorList>
            <person name="Weinstock G."/>
            <person name="Sodergren E."/>
            <person name="Clifton S."/>
            <person name="Fulton L."/>
            <person name="Fulton B."/>
            <person name="Courtney L."/>
            <person name="Fronick C."/>
            <person name="Harrison M."/>
            <person name="Strong C."/>
            <person name="Farmer C."/>
            <person name="Delahaunty K."/>
            <person name="Markovic C."/>
            <person name="Hall O."/>
            <person name="Minx P."/>
            <person name="Tomlinson C."/>
            <person name="Mitreva M."/>
            <person name="Hou S."/>
            <person name="Chen J."/>
            <person name="Wollam A."/>
            <person name="Pepin K.H."/>
            <person name="Johnson M."/>
            <person name="Bhonagiri V."/>
            <person name="Zhang X."/>
            <person name="Suruliraj S."/>
            <person name="Warren W."/>
            <person name="Chinwalla A."/>
            <person name="Mardis E.R."/>
            <person name="Wilson R.K."/>
        </authorList>
    </citation>
    <scope>NUCLEOTIDE SEQUENCE [LARGE SCALE GENOMIC DNA]</scope>
    <source>
        <strain evidence="2 3">ATCC 51873</strain>
    </source>
</reference>
<proteinExistence type="predicted"/>
<name>G9YCL7_HAFAL</name>
<keyword evidence="1" id="KW-1133">Transmembrane helix</keyword>
<accession>G9YCL7</accession>
<keyword evidence="1" id="KW-0472">Membrane</keyword>
<dbReference type="Proteomes" id="UP000005959">
    <property type="component" value="Unassembled WGS sequence"/>
</dbReference>
<feature type="transmembrane region" description="Helical" evidence="1">
    <location>
        <begin position="21"/>
        <end position="44"/>
    </location>
</feature>
<keyword evidence="1" id="KW-0812">Transmembrane</keyword>
<evidence type="ECO:0000313" key="3">
    <source>
        <dbReference type="Proteomes" id="UP000005959"/>
    </source>
</evidence>
<dbReference type="AlphaFoldDB" id="G9YCL7"/>
<gene>
    <name evidence="2" type="ORF">HMPREF0454_04355</name>
</gene>
<dbReference type="EMBL" id="AGCI01000102">
    <property type="protein sequence ID" value="EHM38475.1"/>
    <property type="molecule type" value="Genomic_DNA"/>
</dbReference>
<organism evidence="2 3">
    <name type="scientific">Hafnia alvei ATCC 51873</name>
    <dbReference type="NCBI Taxonomy" id="1002364"/>
    <lineage>
        <taxon>Bacteria</taxon>
        <taxon>Pseudomonadati</taxon>
        <taxon>Pseudomonadota</taxon>
        <taxon>Gammaproteobacteria</taxon>
        <taxon>Enterobacterales</taxon>
        <taxon>Hafniaceae</taxon>
        <taxon>Hafnia</taxon>
    </lineage>
</organism>
<protein>
    <submittedName>
        <fullName evidence="2">Uncharacterized protein</fullName>
    </submittedName>
</protein>